<organism evidence="1">
    <name type="scientific">Tanacetum cinerariifolium</name>
    <name type="common">Dalmatian daisy</name>
    <name type="synonym">Chrysanthemum cinerariifolium</name>
    <dbReference type="NCBI Taxonomy" id="118510"/>
    <lineage>
        <taxon>Eukaryota</taxon>
        <taxon>Viridiplantae</taxon>
        <taxon>Streptophyta</taxon>
        <taxon>Embryophyta</taxon>
        <taxon>Tracheophyta</taxon>
        <taxon>Spermatophyta</taxon>
        <taxon>Magnoliopsida</taxon>
        <taxon>eudicotyledons</taxon>
        <taxon>Gunneridae</taxon>
        <taxon>Pentapetalae</taxon>
        <taxon>asterids</taxon>
        <taxon>campanulids</taxon>
        <taxon>Asterales</taxon>
        <taxon>Asteraceae</taxon>
        <taxon>Asteroideae</taxon>
        <taxon>Anthemideae</taxon>
        <taxon>Anthemidinae</taxon>
        <taxon>Tanacetum</taxon>
    </lineage>
</organism>
<sequence length="230" mass="25908">MATYWKIVCQCRHQWKPTERTFTLGEQYLLTRDVNGVDIIKGNRVTNLYTISVEDMMKSSPICYIQGLQEQIMVVALSVKSLKHCVGIFHQKSVPRTPQHNDVVERQNRTLVEAAMTMLIFPKAPISGLVPDPVPAAPYVPPTNKDLEILFQQMFDEYYEPLGVERLVSPAPAVQIPVVSAAHHHLNLISIPKCDGPWRIDDCVVMLVFEACGIPLRFGEVQLSLVAFNP</sequence>
<evidence type="ECO:0000313" key="1">
    <source>
        <dbReference type="EMBL" id="GEZ11080.1"/>
    </source>
</evidence>
<gene>
    <name evidence="1" type="ORF">Tci_483053</name>
</gene>
<proteinExistence type="predicted"/>
<dbReference type="Gene3D" id="3.30.420.10">
    <property type="entry name" value="Ribonuclease H-like superfamily/Ribonuclease H"/>
    <property type="match status" value="1"/>
</dbReference>
<comment type="caution">
    <text evidence="1">The sequence shown here is derived from an EMBL/GenBank/DDBJ whole genome shotgun (WGS) entry which is preliminary data.</text>
</comment>
<protein>
    <submittedName>
        <fullName evidence="1">Integrase, catalytic region, zinc finger, CCHC-type, peptidase aspartic, catalytic</fullName>
    </submittedName>
</protein>
<accession>A0A699I0B2</accession>
<dbReference type="GO" id="GO:0003676">
    <property type="term" value="F:nucleic acid binding"/>
    <property type="evidence" value="ECO:0007669"/>
    <property type="project" value="InterPro"/>
</dbReference>
<dbReference type="EMBL" id="BKCJ010241920">
    <property type="protein sequence ID" value="GEZ11080.1"/>
    <property type="molecule type" value="Genomic_DNA"/>
</dbReference>
<dbReference type="SUPFAM" id="SSF53098">
    <property type="entry name" value="Ribonuclease H-like"/>
    <property type="match status" value="1"/>
</dbReference>
<reference evidence="1" key="1">
    <citation type="journal article" date="2019" name="Sci. Rep.">
        <title>Draft genome of Tanacetum cinerariifolium, the natural source of mosquito coil.</title>
        <authorList>
            <person name="Yamashiro T."/>
            <person name="Shiraishi A."/>
            <person name="Satake H."/>
            <person name="Nakayama K."/>
        </authorList>
    </citation>
    <scope>NUCLEOTIDE SEQUENCE</scope>
</reference>
<name>A0A699I0B2_TANCI</name>
<dbReference type="AlphaFoldDB" id="A0A699I0B2"/>
<dbReference type="InterPro" id="IPR036397">
    <property type="entry name" value="RNaseH_sf"/>
</dbReference>
<dbReference type="InterPro" id="IPR012337">
    <property type="entry name" value="RNaseH-like_sf"/>
</dbReference>